<evidence type="ECO:0000256" key="1">
    <source>
        <dbReference type="ARBA" id="ARBA00000085"/>
    </source>
</evidence>
<dbReference type="SUPFAM" id="SSF55874">
    <property type="entry name" value="ATPase domain of HSP90 chaperone/DNA topoisomerase II/histidine kinase"/>
    <property type="match status" value="1"/>
</dbReference>
<dbReference type="SMART" id="SM00448">
    <property type="entry name" value="REC"/>
    <property type="match status" value="1"/>
</dbReference>
<dbReference type="Gene3D" id="3.40.50.2300">
    <property type="match status" value="1"/>
</dbReference>
<evidence type="ECO:0000256" key="4">
    <source>
        <dbReference type="ARBA" id="ARBA00022679"/>
    </source>
</evidence>
<proteinExistence type="predicted"/>
<evidence type="ECO:0000256" key="2">
    <source>
        <dbReference type="ARBA" id="ARBA00012438"/>
    </source>
</evidence>
<feature type="modified residue" description="4-aspartylphosphate" evidence="6">
    <location>
        <position position="799"/>
    </location>
</feature>
<evidence type="ECO:0000259" key="9">
    <source>
        <dbReference type="PROSITE" id="PS50110"/>
    </source>
</evidence>
<evidence type="ECO:0000313" key="11">
    <source>
        <dbReference type="Proteomes" id="UP000030641"/>
    </source>
</evidence>
<dbReference type="GO" id="GO:0009927">
    <property type="term" value="F:histidine phosphotransfer kinase activity"/>
    <property type="evidence" value="ECO:0007669"/>
    <property type="project" value="TreeGrafter"/>
</dbReference>
<keyword evidence="4" id="KW-0808">Transferase</keyword>
<dbReference type="OMA" id="YDLNMQV"/>
<dbReference type="SUPFAM" id="SSF52172">
    <property type="entry name" value="CheY-like"/>
    <property type="match status" value="1"/>
</dbReference>
<dbReference type="InterPro" id="IPR036890">
    <property type="entry name" value="HATPase_C_sf"/>
</dbReference>
<dbReference type="HOGENOM" id="CLU_005360_0_0_1"/>
<dbReference type="OrthoDB" id="60033at2759"/>
<dbReference type="EMBL" id="KL584758">
    <property type="protein sequence ID" value="KEQ95651.1"/>
    <property type="molecule type" value="Genomic_DNA"/>
</dbReference>
<dbReference type="PROSITE" id="PS50110">
    <property type="entry name" value="RESPONSE_REGULATORY"/>
    <property type="match status" value="1"/>
</dbReference>
<evidence type="ECO:0000259" key="8">
    <source>
        <dbReference type="PROSITE" id="PS50109"/>
    </source>
</evidence>
<dbReference type="InterPro" id="IPR003661">
    <property type="entry name" value="HisK_dim/P_dom"/>
</dbReference>
<dbReference type="InterPro" id="IPR005467">
    <property type="entry name" value="His_kinase_dom"/>
</dbReference>
<organism evidence="10 11">
    <name type="scientific">Aureobasidium subglaciale (strain EXF-2481)</name>
    <name type="common">Aureobasidium pullulans var. subglaciale</name>
    <dbReference type="NCBI Taxonomy" id="1043005"/>
    <lineage>
        <taxon>Eukaryota</taxon>
        <taxon>Fungi</taxon>
        <taxon>Dikarya</taxon>
        <taxon>Ascomycota</taxon>
        <taxon>Pezizomycotina</taxon>
        <taxon>Dothideomycetes</taxon>
        <taxon>Dothideomycetidae</taxon>
        <taxon>Dothideales</taxon>
        <taxon>Saccotheciaceae</taxon>
        <taxon>Aureobasidium</taxon>
    </lineage>
</organism>
<dbReference type="GeneID" id="25372422"/>
<reference evidence="10 11" key="1">
    <citation type="journal article" date="2014" name="BMC Genomics">
        <title>Genome sequencing of four Aureobasidium pullulans varieties: biotechnological potential, stress tolerance, and description of new species.</title>
        <authorList>
            <person name="Gostin Ar C."/>
            <person name="Ohm R.A."/>
            <person name="Kogej T."/>
            <person name="Sonjak S."/>
            <person name="Turk M."/>
            <person name="Zajc J."/>
            <person name="Zalar P."/>
            <person name="Grube M."/>
            <person name="Sun H."/>
            <person name="Han J."/>
            <person name="Sharma A."/>
            <person name="Chiniquy J."/>
            <person name="Ngan C.Y."/>
            <person name="Lipzen A."/>
            <person name="Barry K."/>
            <person name="Grigoriev I.V."/>
            <person name="Gunde-Cimerman N."/>
        </authorList>
    </citation>
    <scope>NUCLEOTIDE SEQUENCE [LARGE SCALE GENOMIC DNA]</scope>
    <source>
        <strain evidence="10 11">EXF-2481</strain>
    </source>
</reference>
<dbReference type="InterPro" id="IPR011006">
    <property type="entry name" value="CheY-like_superfamily"/>
</dbReference>
<dbReference type="Proteomes" id="UP000030641">
    <property type="component" value="Unassembled WGS sequence"/>
</dbReference>
<dbReference type="InterPro" id="IPR003594">
    <property type="entry name" value="HATPase_dom"/>
</dbReference>
<gene>
    <name evidence="10" type="ORF">AUEXF2481DRAFT_97316</name>
</gene>
<feature type="domain" description="Response regulatory" evidence="9">
    <location>
        <begin position="748"/>
        <end position="872"/>
    </location>
</feature>
<dbReference type="InterPro" id="IPR004358">
    <property type="entry name" value="Sig_transdc_His_kin-like_C"/>
</dbReference>
<dbReference type="SMART" id="SM00387">
    <property type="entry name" value="HATPase_c"/>
    <property type="match status" value="1"/>
</dbReference>
<name>A0A074ZA69_AURSE</name>
<comment type="catalytic activity">
    <reaction evidence="1">
        <text>ATP + protein L-histidine = ADP + protein N-phospho-L-histidine.</text>
        <dbReference type="EC" id="2.7.13.3"/>
    </reaction>
</comment>
<dbReference type="FunFam" id="1.10.287.130:FF:000100">
    <property type="entry name" value="Sensor histidine kinase/response regulator"/>
    <property type="match status" value="1"/>
</dbReference>
<dbReference type="CDD" id="cd00082">
    <property type="entry name" value="HisKA"/>
    <property type="match status" value="1"/>
</dbReference>
<feature type="region of interest" description="Disordered" evidence="7">
    <location>
        <begin position="364"/>
        <end position="428"/>
    </location>
</feature>
<dbReference type="PROSITE" id="PS50109">
    <property type="entry name" value="HIS_KIN"/>
    <property type="match status" value="1"/>
</dbReference>
<dbReference type="SUPFAM" id="SSF47384">
    <property type="entry name" value="Homodimeric domain of signal transducing histidine kinase"/>
    <property type="match status" value="1"/>
</dbReference>
<dbReference type="AlphaFoldDB" id="A0A074ZA69"/>
<feature type="region of interest" description="Disordered" evidence="7">
    <location>
        <begin position="618"/>
        <end position="731"/>
    </location>
</feature>
<feature type="compositionally biased region" description="Polar residues" evidence="7">
    <location>
        <begin position="675"/>
        <end position="688"/>
    </location>
</feature>
<evidence type="ECO:0000256" key="6">
    <source>
        <dbReference type="PROSITE-ProRule" id="PRU00169"/>
    </source>
</evidence>
<protein>
    <recommendedName>
        <fullName evidence="2">histidine kinase</fullName>
        <ecNumber evidence="2">2.7.13.3</ecNumber>
    </recommendedName>
</protein>
<dbReference type="PANTHER" id="PTHR43047:SF2">
    <property type="entry name" value="HISTIDINE KINASE M7"/>
    <property type="match status" value="1"/>
</dbReference>
<dbReference type="InterPro" id="IPR036097">
    <property type="entry name" value="HisK_dim/P_sf"/>
</dbReference>
<dbReference type="Gene3D" id="1.10.287.130">
    <property type="match status" value="1"/>
</dbReference>
<feature type="domain" description="Histidine kinase" evidence="8">
    <location>
        <begin position="511"/>
        <end position="630"/>
    </location>
</feature>
<evidence type="ECO:0000313" key="10">
    <source>
        <dbReference type="EMBL" id="KEQ95651.1"/>
    </source>
</evidence>
<dbReference type="PRINTS" id="PR00344">
    <property type="entry name" value="BCTRLSENSOR"/>
</dbReference>
<dbReference type="Gene3D" id="3.30.565.10">
    <property type="entry name" value="Histidine kinase-like ATPase, C-terminal domain"/>
    <property type="match status" value="1"/>
</dbReference>
<keyword evidence="5" id="KW-0418">Kinase</keyword>
<sequence>MEPDFIPRKSICLGQPLPPKVVIHDSDPDFGEGMGRLYPSSVESNLLEELVILKTKLRLCNNDDFWSLVSERMAEILGAQLCFIAKRILVDEQDAAVEMPPLGEPGSCLMASAWYYNDGNGLQGVEKGLKYHAYGCPCGYMRHDKVFVVPEKVSEIFANNPNKLPVSAESYIGIPLFADGKCFAHFGVIWSVEGAAKRTVSWAFIEMFMHALEDLIQERLLEGSEFKNKEAANRDMPRVIPHEVITAAQSLQPYAKSLSHELRTPMQGVVGMLDVMYATVQEAAEGQTDADVRRVFETLKENIETVQDSSRRAVEAADNVVHAYDMNLGIPAGPAMNEDSMDGFHDMSYAPHASHPEILVAGSNLPISRPNKRRWEESTNEPEESPTKIQATHAARLAKASPTAGMKQGVQEAEDLPERAPQNTMPMSPRPSIATLQGDRAIAPGIRHTNLRRVLQYVVNEGLKVGGRPESAIAQETHLGEIIEVCTRSAKGEPRTKLIEWSVEAAVPETMLADEKDLAKLISCVFLNAFKFTEQGNITVAAKLSPKARYIVVKCTDTGPGIPAAFLPRLFQPFSQEDPSLTRQSEGLGLGLLVAKGLARKLGGDLFCIRADTTGPKRGSEFEMRIPLRAGEITTRPSSPVGTPSRDRIRQSNSLDSDGRPSPMPNSKALHARTQGDNSSKDLQSATEKPNGGEPSAAPAVKSPPALTHTHSFPMPSFPPKHASSSARKSSASINGIDRNLATKYPLNFLVAEDNKINRKLLVSMLNKFGYKTVIEAYDGAEAVRQMSKNPSVDVVLMDLWMPFMDGYEATEKILAMTHGKNGVCGATPTVLAVTADVTDGALERAAKVGMKGFMTKPFKLMDLQRLILEYCARSGSEVEGGE</sequence>
<dbReference type="Pfam" id="PF02518">
    <property type="entry name" value="HATPase_c"/>
    <property type="match status" value="1"/>
</dbReference>
<evidence type="ECO:0000256" key="7">
    <source>
        <dbReference type="SAM" id="MobiDB-lite"/>
    </source>
</evidence>
<dbReference type="InParanoid" id="A0A074ZA69"/>
<dbReference type="InterPro" id="IPR001789">
    <property type="entry name" value="Sig_transdc_resp-reg_receiver"/>
</dbReference>
<feature type="compositionally biased region" description="Low complexity" evidence="7">
    <location>
        <begin position="695"/>
        <end position="706"/>
    </location>
</feature>
<dbReference type="PANTHER" id="PTHR43047">
    <property type="entry name" value="TWO-COMPONENT HISTIDINE PROTEIN KINASE"/>
    <property type="match status" value="1"/>
</dbReference>
<dbReference type="RefSeq" id="XP_013344331.1">
    <property type="nucleotide sequence ID" value="XM_013488877.1"/>
</dbReference>
<accession>A0A074ZA69</accession>
<evidence type="ECO:0000256" key="5">
    <source>
        <dbReference type="ARBA" id="ARBA00022777"/>
    </source>
</evidence>
<dbReference type="GO" id="GO:0000155">
    <property type="term" value="F:phosphorelay sensor kinase activity"/>
    <property type="evidence" value="ECO:0007669"/>
    <property type="project" value="InterPro"/>
</dbReference>
<dbReference type="EC" id="2.7.13.3" evidence="2"/>
<dbReference type="CDD" id="cd17546">
    <property type="entry name" value="REC_hyHK_CKI1_RcsC-like"/>
    <property type="match status" value="1"/>
</dbReference>
<keyword evidence="11" id="KW-1185">Reference proteome</keyword>
<dbReference type="Pfam" id="PF00072">
    <property type="entry name" value="Response_reg"/>
    <property type="match status" value="1"/>
</dbReference>
<dbReference type="GO" id="GO:0005886">
    <property type="term" value="C:plasma membrane"/>
    <property type="evidence" value="ECO:0007669"/>
    <property type="project" value="TreeGrafter"/>
</dbReference>
<evidence type="ECO:0000256" key="3">
    <source>
        <dbReference type="ARBA" id="ARBA00022553"/>
    </source>
</evidence>
<keyword evidence="3 6" id="KW-0597">Phosphoprotein</keyword>
<dbReference type="STRING" id="1043005.A0A074ZA69"/>